<evidence type="ECO:0000313" key="9">
    <source>
        <dbReference type="Proteomes" id="UP001501353"/>
    </source>
</evidence>
<dbReference type="EMBL" id="BAAAZE010000012">
    <property type="protein sequence ID" value="GAA4029184.1"/>
    <property type="molecule type" value="Genomic_DNA"/>
</dbReference>
<feature type="transmembrane region" description="Helical" evidence="6">
    <location>
        <begin position="12"/>
        <end position="29"/>
    </location>
</feature>
<evidence type="ECO:0000256" key="4">
    <source>
        <dbReference type="ARBA" id="ARBA00022989"/>
    </source>
</evidence>
<feature type="transmembrane region" description="Helical" evidence="6">
    <location>
        <begin position="36"/>
        <end position="53"/>
    </location>
</feature>
<proteinExistence type="inferred from homology"/>
<name>A0ABP7TPD0_9BURK</name>
<feature type="domain" description="Lipid desaturase" evidence="7">
    <location>
        <begin position="51"/>
        <end position="201"/>
    </location>
</feature>
<dbReference type="RefSeq" id="WP_344764212.1">
    <property type="nucleotide sequence ID" value="NZ_BAAAZE010000012.1"/>
</dbReference>
<reference evidence="9" key="1">
    <citation type="journal article" date="2019" name="Int. J. Syst. Evol. Microbiol.">
        <title>The Global Catalogue of Microorganisms (GCM) 10K type strain sequencing project: providing services to taxonomists for standard genome sequencing and annotation.</title>
        <authorList>
            <consortium name="The Broad Institute Genomics Platform"/>
            <consortium name="The Broad Institute Genome Sequencing Center for Infectious Disease"/>
            <person name="Wu L."/>
            <person name="Ma J."/>
        </authorList>
    </citation>
    <scope>NUCLEOTIDE SEQUENCE [LARGE SCALE GENOMIC DNA]</scope>
    <source>
        <strain evidence="9">JCM 16673</strain>
    </source>
</reference>
<dbReference type="PANTHER" id="PTHR48177:SF1">
    <property type="entry name" value="PLASMANYLETHANOLAMINE DESATURASE 1"/>
    <property type="match status" value="1"/>
</dbReference>
<dbReference type="InterPro" id="IPR052601">
    <property type="entry name" value="Plasmalogen_desaturase"/>
</dbReference>
<sequence length="209" mass="23526">MNLSYTWQQRWVEYVAIGLFVLLAGWSAWRLFVAANWFLVPVLLVAVPVAWLVTDVLSGVVHWACDSFGSVNTPLIGKSLIRPFREHHGDPKAMTHHDFIETHGASCFAALPFVVGSSLLPLNGFATFLLQAILLSIALGALATNQCHQWAHRDSAAIPAAIRWAQRHHLVLSDRHHQRHHTAPFDAHFCMANGWFNPLFNAVLRRCRR</sequence>
<evidence type="ECO:0000256" key="2">
    <source>
        <dbReference type="ARBA" id="ARBA00007620"/>
    </source>
</evidence>
<keyword evidence="9" id="KW-1185">Reference proteome</keyword>
<organism evidence="8 9">
    <name type="scientific">Actimicrobium antarcticum</name>
    <dbReference type="NCBI Taxonomy" id="1051899"/>
    <lineage>
        <taxon>Bacteria</taxon>
        <taxon>Pseudomonadati</taxon>
        <taxon>Pseudomonadota</taxon>
        <taxon>Betaproteobacteria</taxon>
        <taxon>Burkholderiales</taxon>
        <taxon>Oxalobacteraceae</taxon>
        <taxon>Actimicrobium</taxon>
    </lineage>
</organism>
<protein>
    <submittedName>
        <fullName evidence="8">Fatty acid desaturase CarF family protein</fullName>
    </submittedName>
</protein>
<evidence type="ECO:0000256" key="6">
    <source>
        <dbReference type="SAM" id="Phobius"/>
    </source>
</evidence>
<keyword evidence="3 6" id="KW-0812">Transmembrane</keyword>
<accession>A0ABP7TPD0</accession>
<gene>
    <name evidence="8" type="ORF">GCM10022212_29160</name>
</gene>
<evidence type="ECO:0000256" key="1">
    <source>
        <dbReference type="ARBA" id="ARBA00004141"/>
    </source>
</evidence>
<dbReference type="Proteomes" id="UP001501353">
    <property type="component" value="Unassembled WGS sequence"/>
</dbReference>
<dbReference type="Pfam" id="PF10520">
    <property type="entry name" value="Lipid_desat"/>
    <property type="match status" value="1"/>
</dbReference>
<keyword evidence="4 6" id="KW-1133">Transmembrane helix</keyword>
<comment type="subcellular location">
    <subcellularLocation>
        <location evidence="1">Membrane</location>
        <topology evidence="1">Multi-pass membrane protein</topology>
    </subcellularLocation>
</comment>
<feature type="transmembrane region" description="Helical" evidence="6">
    <location>
        <begin position="122"/>
        <end position="143"/>
    </location>
</feature>
<evidence type="ECO:0000259" key="7">
    <source>
        <dbReference type="Pfam" id="PF10520"/>
    </source>
</evidence>
<evidence type="ECO:0000256" key="3">
    <source>
        <dbReference type="ARBA" id="ARBA00022692"/>
    </source>
</evidence>
<comment type="similarity">
    <text evidence="2">Belongs to the fatty acid desaturase CarF family.</text>
</comment>
<dbReference type="PANTHER" id="PTHR48177">
    <property type="entry name" value="TRANSMEMBRANE PROTEIN 189"/>
    <property type="match status" value="1"/>
</dbReference>
<evidence type="ECO:0000313" key="8">
    <source>
        <dbReference type="EMBL" id="GAA4029184.1"/>
    </source>
</evidence>
<keyword evidence="5 6" id="KW-0472">Membrane</keyword>
<dbReference type="InterPro" id="IPR019547">
    <property type="entry name" value="Lipid_desat"/>
</dbReference>
<evidence type="ECO:0000256" key="5">
    <source>
        <dbReference type="ARBA" id="ARBA00023136"/>
    </source>
</evidence>
<comment type="caution">
    <text evidence="8">The sequence shown here is derived from an EMBL/GenBank/DDBJ whole genome shotgun (WGS) entry which is preliminary data.</text>
</comment>